<feature type="compositionally biased region" description="Polar residues" evidence="1">
    <location>
        <begin position="705"/>
        <end position="728"/>
    </location>
</feature>
<gene>
    <name evidence="3" type="ORF">Tci_052966</name>
</gene>
<dbReference type="Pfam" id="PF07727">
    <property type="entry name" value="RVT_2"/>
    <property type="match status" value="1"/>
</dbReference>
<dbReference type="CDD" id="cd09272">
    <property type="entry name" value="RNase_HI_RT_Ty1"/>
    <property type="match status" value="1"/>
</dbReference>
<proteinExistence type="predicted"/>
<dbReference type="SUPFAM" id="SSF56672">
    <property type="entry name" value="DNA/RNA polymerases"/>
    <property type="match status" value="1"/>
</dbReference>
<reference evidence="3" key="1">
    <citation type="journal article" date="2019" name="Sci. Rep.">
        <title>Draft genome of Tanacetum cinerariifolium, the natural source of mosquito coil.</title>
        <authorList>
            <person name="Yamashiro T."/>
            <person name="Shiraishi A."/>
            <person name="Satake H."/>
            <person name="Nakayama K."/>
        </authorList>
    </citation>
    <scope>NUCLEOTIDE SEQUENCE</scope>
</reference>
<accession>A0A6L2N463</accession>
<comment type="caution">
    <text evidence="3">The sequence shown here is derived from an EMBL/GenBank/DDBJ whole genome shotgun (WGS) entry which is preliminary data.</text>
</comment>
<evidence type="ECO:0000313" key="3">
    <source>
        <dbReference type="EMBL" id="GEU80988.1"/>
    </source>
</evidence>
<dbReference type="EMBL" id="BKCJ010008186">
    <property type="protein sequence ID" value="GEU80988.1"/>
    <property type="molecule type" value="Genomic_DNA"/>
</dbReference>
<evidence type="ECO:0000259" key="2">
    <source>
        <dbReference type="Pfam" id="PF07727"/>
    </source>
</evidence>
<dbReference type="PANTHER" id="PTHR11439:SF483">
    <property type="entry name" value="PEPTIDE SYNTHASE GLIP-LIKE, PUTATIVE (AFU_ORTHOLOGUE AFUA_3G12920)-RELATED"/>
    <property type="match status" value="1"/>
</dbReference>
<dbReference type="PANTHER" id="PTHR11439">
    <property type="entry name" value="GAG-POL-RELATED RETROTRANSPOSON"/>
    <property type="match status" value="1"/>
</dbReference>
<name>A0A6L2N463_TANCI</name>
<dbReference type="InterPro" id="IPR043502">
    <property type="entry name" value="DNA/RNA_pol_sf"/>
</dbReference>
<feature type="domain" description="Reverse transcriptase Ty1/copia-type" evidence="2">
    <location>
        <begin position="235"/>
        <end position="477"/>
    </location>
</feature>
<protein>
    <recommendedName>
        <fullName evidence="2">Reverse transcriptase Ty1/copia-type domain-containing protein</fullName>
    </recommendedName>
</protein>
<evidence type="ECO:0000256" key="1">
    <source>
        <dbReference type="SAM" id="MobiDB-lite"/>
    </source>
</evidence>
<organism evidence="3">
    <name type="scientific">Tanacetum cinerariifolium</name>
    <name type="common">Dalmatian daisy</name>
    <name type="synonym">Chrysanthemum cinerariifolium</name>
    <dbReference type="NCBI Taxonomy" id="118510"/>
    <lineage>
        <taxon>Eukaryota</taxon>
        <taxon>Viridiplantae</taxon>
        <taxon>Streptophyta</taxon>
        <taxon>Embryophyta</taxon>
        <taxon>Tracheophyta</taxon>
        <taxon>Spermatophyta</taxon>
        <taxon>Magnoliopsida</taxon>
        <taxon>eudicotyledons</taxon>
        <taxon>Gunneridae</taxon>
        <taxon>Pentapetalae</taxon>
        <taxon>asterids</taxon>
        <taxon>campanulids</taxon>
        <taxon>Asterales</taxon>
        <taxon>Asteraceae</taxon>
        <taxon>Asteroideae</taxon>
        <taxon>Anthemideae</taxon>
        <taxon>Anthemidinae</taxon>
        <taxon>Tanacetum</taxon>
    </lineage>
</organism>
<dbReference type="InterPro" id="IPR013103">
    <property type="entry name" value="RVT_2"/>
</dbReference>
<dbReference type="AlphaFoldDB" id="A0A6L2N463"/>
<sequence length="1005" mass="113343">SFDELSAMAFEQRNSKPGLQRVTSGHISSELDLTYAPSTITKQQPTEGELDLLFETMYDDYFGGQPSATARTVLPGQEPQVRQSSTVSTTIADTAPIPTKSSSLATNILITSQDVDELNSNAMVDGNTFVNPFATSSSNAAETSSSQNVDPSNMHTFYQPYPHEFQWTKDHPLEQVIGVPSRPVLTRNQLRSDGDMCMYELTVCTMEPKNVKEAITDPAWIDSMQEELFQFKRLDVWVLVPATDNISPLTLKWLFKKKHDEEQTVIRNKSRLVVRGYRQEEGIDFEESFASVARMEAVRIFLAYAAHKSFTVFQMDVKTAFLHGSLKEDVYVCQPKGFIDADHPSHVYKLKKALYGLKQAPRAWYDELSKSLLQNHFIKGTIDPTLFIRRFHDDILVVQVYVDDIIFGSSHPKYTQLFSDLIEIRFEMSMMGEMTFFLGLQVNQSPCAIFINHSKYVLEILNKYGMESCDHTGTPMEIKDKLDLDQNGTPIDATKYRSMIGALMYLRLDSGFELTGFSDANYAGCKDTFKSTSGGVQFLGEKLLTDYGFHFDKIPIYCDSKSAKAISCNPVQHSRKKHIAVRFHFIKEHVEKGTIELYFVKTDYQLADIFTKALPTDHFNYLVRRLARAGGIYPGTLPLDRVEVLVSSPQEPIDVNNDKVISPGMFRINPSRNKKHVLNTISASAKTKPITVSQTHGITKKDVNSDLNGLSSTGLDNTNTRRPQPRSNTKNDRVPSASKSSRSKNKEAKVKEHHRNLLLLKNNKHISLACNNSKIDSQDVISKVVCAMCKKCLISVNHDKCLCNYVNGKISRGKKQTVKVYVKEIQQKYQPKVTKPKKIGTRKSLATPKPSKSRFILRWSPTGRLFDQDGKISDSSESESQSDCSNGNLKLLINFVWKFMGTVRFENDHVAVILGFGDLQWGNILITRVYFVEGLGHNLFSVGQFCDSDLEVAFRRDACFVRNIEGVDLLKGDRSTNLYTINLHEMASASPIYLMARASSTKSWL</sequence>
<feature type="region of interest" description="Disordered" evidence="1">
    <location>
        <begin position="691"/>
        <end position="756"/>
    </location>
</feature>
<feature type="non-terminal residue" evidence="3">
    <location>
        <position position="1"/>
    </location>
</feature>